<protein>
    <submittedName>
        <fullName evidence="2">Energy conserving hydrogenase Eha transmembrane protein E</fullName>
    </submittedName>
</protein>
<accession>A0A8D6SX23</accession>
<evidence type="ECO:0000313" key="3">
    <source>
        <dbReference type="Proteomes" id="UP000679213"/>
    </source>
</evidence>
<dbReference type="KEGG" id="mesg:MLAUSG7_0661"/>
<feature type="transmembrane region" description="Helical" evidence="1">
    <location>
        <begin position="58"/>
        <end position="77"/>
    </location>
</feature>
<dbReference type="EMBL" id="LR792632">
    <property type="protein sequence ID" value="CAB3288308.1"/>
    <property type="molecule type" value="Genomic_DNA"/>
</dbReference>
<dbReference type="InterPro" id="IPR011317">
    <property type="entry name" value="Prd_NiFe_hyd_3_EhaE"/>
</dbReference>
<keyword evidence="3" id="KW-1185">Reference proteome</keyword>
<sequence length="89" mass="10035">MEYIEYLLYLGYVLLIIGTIGAIVGPKSNDRLIRLLNTEVATFGVCFIFLAYDEALALMTFIAVNAILSLILVRAIIQNEEYEKESDIE</sequence>
<dbReference type="RefSeq" id="WP_214400517.1">
    <property type="nucleotide sequence ID" value="NZ_LR792632.1"/>
</dbReference>
<organism evidence="2 3">
    <name type="scientific">Methanocaldococcus lauensis</name>
    <dbReference type="NCBI Taxonomy" id="2546128"/>
    <lineage>
        <taxon>Archaea</taxon>
        <taxon>Methanobacteriati</taxon>
        <taxon>Methanobacteriota</taxon>
        <taxon>Methanomada group</taxon>
        <taxon>Methanococci</taxon>
        <taxon>Methanococcales</taxon>
        <taxon>Methanocaldococcaceae</taxon>
        <taxon>Methanocaldococcus</taxon>
    </lineage>
</organism>
<name>A0A8D6SX23_9EURY</name>
<dbReference type="Proteomes" id="UP000679213">
    <property type="component" value="Chromosome I"/>
</dbReference>
<proteinExistence type="predicted"/>
<feature type="transmembrane region" description="Helical" evidence="1">
    <location>
        <begin position="6"/>
        <end position="25"/>
    </location>
</feature>
<keyword evidence="1 2" id="KW-0812">Transmembrane</keyword>
<keyword evidence="1" id="KW-1133">Transmembrane helix</keyword>
<dbReference type="PIRSF" id="PIRSF036535">
    <property type="entry name" value="EhaE"/>
    <property type="match status" value="1"/>
</dbReference>
<gene>
    <name evidence="2" type="ORF">MLAUSG7_0661</name>
</gene>
<dbReference type="Pfam" id="PF09880">
    <property type="entry name" value="EhaE"/>
    <property type="match status" value="1"/>
</dbReference>
<evidence type="ECO:0000313" key="2">
    <source>
        <dbReference type="EMBL" id="CAB3288308.1"/>
    </source>
</evidence>
<keyword evidence="1" id="KW-0472">Membrane</keyword>
<evidence type="ECO:0000256" key="1">
    <source>
        <dbReference type="SAM" id="Phobius"/>
    </source>
</evidence>
<dbReference type="AlphaFoldDB" id="A0A8D6SX23"/>
<reference evidence="2 3" key="1">
    <citation type="submission" date="2020-04" db="EMBL/GenBank/DDBJ databases">
        <authorList>
            <consortium name="Genoscope - CEA"/>
            <person name="William W."/>
        </authorList>
    </citation>
    <scope>NUCLEOTIDE SEQUENCE [LARGE SCALE GENOMIC DNA]</scope>
    <source>
        <strain evidence="2 3">SG7</strain>
    </source>
</reference>
<feature type="transmembrane region" description="Helical" evidence="1">
    <location>
        <begin position="32"/>
        <end position="52"/>
    </location>
</feature>
<dbReference type="GeneID" id="65883465"/>